<dbReference type="AlphaFoldDB" id="A0A3N9XDG9"/>
<keyword evidence="2" id="KW-1185">Reference proteome</keyword>
<evidence type="ECO:0000313" key="2">
    <source>
        <dbReference type="Proteomes" id="UP000266889"/>
    </source>
</evidence>
<reference evidence="1 2" key="1">
    <citation type="submission" date="2018-05" db="EMBL/GenBank/DDBJ databases">
        <title>Micromonospora from Atacama Desert.</title>
        <authorList>
            <person name="Carro L."/>
            <person name="Goodfellow M."/>
            <person name="Klenk H.-P."/>
        </authorList>
    </citation>
    <scope>NUCLEOTIDE SEQUENCE [LARGE SCALE GENOMIC DNA]</scope>
    <source>
        <strain evidence="1 2">LB32</strain>
    </source>
</reference>
<organism evidence="1 2">
    <name type="scientific">Micromonospora arida</name>
    <dbReference type="NCBI Taxonomy" id="2203715"/>
    <lineage>
        <taxon>Bacteria</taxon>
        <taxon>Bacillati</taxon>
        <taxon>Actinomycetota</taxon>
        <taxon>Actinomycetes</taxon>
        <taxon>Micromonosporales</taxon>
        <taxon>Micromonosporaceae</taxon>
        <taxon>Micromonospora</taxon>
    </lineage>
</organism>
<comment type="caution">
    <text evidence="1">The sequence shown here is derived from an EMBL/GenBank/DDBJ whole genome shotgun (WGS) entry which is preliminary data.</text>
</comment>
<evidence type="ECO:0000313" key="1">
    <source>
        <dbReference type="EMBL" id="RQX11061.1"/>
    </source>
</evidence>
<dbReference type="EMBL" id="QGSY01000144">
    <property type="protein sequence ID" value="RQX11061.1"/>
    <property type="molecule type" value="Genomic_DNA"/>
</dbReference>
<dbReference type="Proteomes" id="UP000266889">
    <property type="component" value="Unassembled WGS sequence"/>
</dbReference>
<gene>
    <name evidence="1" type="ORF">DLJ58_09425</name>
</gene>
<proteinExistence type="predicted"/>
<protein>
    <submittedName>
        <fullName evidence="1">Uncharacterized protein</fullName>
    </submittedName>
</protein>
<accession>A0A3N9XDG9</accession>
<sequence length="61" mass="6612">MVASIFAKIAAFSSAETETETVKVVVPVFVAVNLKLFAELVLLMTDVRNFASKVLVVLVIE</sequence>
<name>A0A3N9XDG9_9ACTN</name>